<reference evidence="1" key="1">
    <citation type="submission" date="2023-06" db="EMBL/GenBank/DDBJ databases">
        <authorList>
            <person name="Kurt Z."/>
        </authorList>
    </citation>
    <scope>NUCLEOTIDE SEQUENCE</scope>
</reference>
<proteinExistence type="predicted"/>
<dbReference type="Proteomes" id="UP001642409">
    <property type="component" value="Unassembled WGS sequence"/>
</dbReference>
<name>A0AA86UWX3_9EUKA</name>
<evidence type="ECO:0000313" key="4">
    <source>
        <dbReference type="EMBL" id="CAL6084167.1"/>
    </source>
</evidence>
<sequence>MDSFAAQVLHKYHDLTNMEFKRAIDIKFDSDWTTDQNHAIFCSAGAGYAIKRYNKAQYDLVEHLQSKYKPQLSQHIINTVSPKKGINMTQKTLQMNEIEYQNKNYFWDLRICQNNSTMNREYQSKLETHAKNYKVLQDQILSLIITDHLLIILIQSRTRVSV</sequence>
<organism evidence="1">
    <name type="scientific">Hexamita inflata</name>
    <dbReference type="NCBI Taxonomy" id="28002"/>
    <lineage>
        <taxon>Eukaryota</taxon>
        <taxon>Metamonada</taxon>
        <taxon>Diplomonadida</taxon>
        <taxon>Hexamitidae</taxon>
        <taxon>Hexamitinae</taxon>
        <taxon>Hexamita</taxon>
    </lineage>
</organism>
<evidence type="ECO:0000313" key="3">
    <source>
        <dbReference type="EMBL" id="CAL6084159.1"/>
    </source>
</evidence>
<keyword evidence="5" id="KW-1185">Reference proteome</keyword>
<gene>
    <name evidence="3" type="ORF">HINF_LOCUS62067</name>
    <name evidence="4" type="ORF">HINF_LOCUS62071</name>
    <name evidence="1" type="ORF">HINF_LOCUS62880</name>
    <name evidence="2" type="ORF">HINF_LOCUS62884</name>
</gene>
<reference evidence="3 5" key="2">
    <citation type="submission" date="2024-07" db="EMBL/GenBank/DDBJ databases">
        <authorList>
            <person name="Akdeniz Z."/>
        </authorList>
    </citation>
    <scope>NUCLEOTIDE SEQUENCE [LARGE SCALE GENOMIC DNA]</scope>
</reference>
<comment type="caution">
    <text evidence="1">The sequence shown here is derived from an EMBL/GenBank/DDBJ whole genome shotgun (WGS) entry which is preliminary data.</text>
</comment>
<dbReference type="EMBL" id="CATOUU010001166">
    <property type="protein sequence ID" value="CAI9975235.1"/>
    <property type="molecule type" value="Genomic_DNA"/>
</dbReference>
<protein>
    <submittedName>
        <fullName evidence="3">Hypothetical_protein</fullName>
    </submittedName>
</protein>
<evidence type="ECO:0000313" key="1">
    <source>
        <dbReference type="EMBL" id="CAI9975235.1"/>
    </source>
</evidence>
<dbReference type="EMBL" id="CAXDID020000377">
    <property type="protein sequence ID" value="CAL6084167.1"/>
    <property type="molecule type" value="Genomic_DNA"/>
</dbReference>
<dbReference type="EMBL" id="CATOUU010001166">
    <property type="protein sequence ID" value="CAI9975239.1"/>
    <property type="molecule type" value="Genomic_DNA"/>
</dbReference>
<dbReference type="EMBL" id="CAXDID020000377">
    <property type="protein sequence ID" value="CAL6084159.1"/>
    <property type="molecule type" value="Genomic_DNA"/>
</dbReference>
<evidence type="ECO:0000313" key="5">
    <source>
        <dbReference type="Proteomes" id="UP001642409"/>
    </source>
</evidence>
<accession>A0AA86UWX3</accession>
<evidence type="ECO:0000313" key="2">
    <source>
        <dbReference type="EMBL" id="CAI9975239.1"/>
    </source>
</evidence>
<dbReference type="AlphaFoldDB" id="A0AA86UWX3"/>